<sequence length="284" mass="30292">MARRTGVFAALGALLTGCSATGALDALVPGDSYRGREGVAYGPLARHRLDVFQPLQPTRDAPLVLFFYGGNWSSGERAMYRFVGEALASQGAVALVADYRLSPEVGWRQILQDCALAARWAWDHAAELGAAQHRIFLMGHSAGAYNAAMLALDARWLAAQGLAPQRLAGWIGIAGPYDFLPIGNRATQVAFGWPQTPADSQPVRHVSGQAPRTLLLAAARDTTVDPRRGTVNLGQRLAAAGVPVQVRLFENVNHATVLGAIARPLRFLAPVLDEVLGFIGVPRG</sequence>
<accession>F5Y231</accession>
<feature type="signal peptide" evidence="2">
    <location>
        <begin position="1"/>
        <end position="22"/>
    </location>
</feature>
<dbReference type="InterPro" id="IPR029058">
    <property type="entry name" value="AB_hydrolase_fold"/>
</dbReference>
<dbReference type="InterPro" id="IPR049492">
    <property type="entry name" value="BD-FAE-like_dom"/>
</dbReference>
<evidence type="ECO:0000256" key="1">
    <source>
        <dbReference type="ARBA" id="ARBA00022801"/>
    </source>
</evidence>
<evidence type="ECO:0000259" key="3">
    <source>
        <dbReference type="Pfam" id="PF20434"/>
    </source>
</evidence>
<dbReference type="HOGENOM" id="CLU_012494_4_1_4"/>
<dbReference type="KEGG" id="rta:Rta_36830"/>
<organism evidence="4 5">
    <name type="scientific">Ramlibacter tataouinensis (strain ATCC BAA-407 / DSM 14655 / LMG 21543 / TTB310)</name>
    <dbReference type="NCBI Taxonomy" id="365046"/>
    <lineage>
        <taxon>Bacteria</taxon>
        <taxon>Pseudomonadati</taxon>
        <taxon>Pseudomonadota</taxon>
        <taxon>Betaproteobacteria</taxon>
        <taxon>Burkholderiales</taxon>
        <taxon>Comamonadaceae</taxon>
        <taxon>Ramlibacter</taxon>
    </lineage>
</organism>
<feature type="domain" description="BD-FAE-like" evidence="3">
    <location>
        <begin position="49"/>
        <end position="227"/>
    </location>
</feature>
<proteinExistence type="predicted"/>
<dbReference type="PROSITE" id="PS51257">
    <property type="entry name" value="PROKAR_LIPOPROTEIN"/>
    <property type="match status" value="1"/>
</dbReference>
<feature type="chain" id="PRO_5003331309" evidence="2">
    <location>
        <begin position="23"/>
        <end position="284"/>
    </location>
</feature>
<keyword evidence="2" id="KW-0732">Signal</keyword>
<reference evidence="4 5" key="2">
    <citation type="journal article" date="2011" name="PLoS ONE">
        <title>The Cyst-Dividing Bacterium Ramlibacter tataouinensis TTB310 Genome Reveals a Well-Stocked Toolbox for Adaptation to a Desert Environment.</title>
        <authorList>
            <person name="De Luca G."/>
            <person name="Barakat M."/>
            <person name="Ortet P."/>
            <person name="Fochesato S."/>
            <person name="Jourlin-Castelli C."/>
            <person name="Ansaldi M."/>
            <person name="Py B."/>
            <person name="Fichant G."/>
            <person name="Coutinho P.M."/>
            <person name="Voulhoux R."/>
            <person name="Bastien O."/>
            <person name="Marechal E."/>
            <person name="Henrissat B."/>
            <person name="Quentin Y."/>
            <person name="Noirot P."/>
            <person name="Filloux A."/>
            <person name="Mejean V."/>
            <person name="Dubow M.S."/>
            <person name="Barras F."/>
            <person name="Barbe V."/>
            <person name="Weissenbach J."/>
            <person name="Mihalcescu I."/>
            <person name="Vermeglio A."/>
            <person name="Achouak W."/>
            <person name="Heulin T."/>
        </authorList>
    </citation>
    <scope>NUCLEOTIDE SEQUENCE [LARGE SCALE GENOMIC DNA]</scope>
    <source>
        <strain evidence="5">ATCC BAA-407 / DSM 14655 / LMG 21543 / TTB310</strain>
    </source>
</reference>
<evidence type="ECO:0000256" key="2">
    <source>
        <dbReference type="SAM" id="SignalP"/>
    </source>
</evidence>
<reference evidence="5" key="1">
    <citation type="submission" date="2006-01" db="EMBL/GenBank/DDBJ databases">
        <title>Genome of the cyst-dividing bacterium Ramlibacter tataouinensis.</title>
        <authorList>
            <person name="Barakat M."/>
            <person name="Ortet P."/>
            <person name="De Luca G."/>
            <person name="Jourlin-Castelli C."/>
            <person name="Ansaldi M."/>
            <person name="Py B."/>
            <person name="Fichant G."/>
            <person name="Coutinho P."/>
            <person name="Voulhoux R."/>
            <person name="Bastien O."/>
            <person name="Roy S."/>
            <person name="Marechal E."/>
            <person name="Henrissat B."/>
            <person name="Quentin Y."/>
            <person name="Noirot P."/>
            <person name="Filloux A."/>
            <person name="Mejean V."/>
            <person name="DuBow M."/>
            <person name="Barras F."/>
            <person name="Heulin T."/>
        </authorList>
    </citation>
    <scope>NUCLEOTIDE SEQUENCE [LARGE SCALE GENOMIC DNA]</scope>
    <source>
        <strain evidence="5">ATCC BAA-407 / DSM 14655 / LMG 21543 / TTB310</strain>
    </source>
</reference>
<dbReference type="eggNOG" id="COG0657">
    <property type="taxonomic scope" value="Bacteria"/>
</dbReference>
<dbReference type="AlphaFoldDB" id="F5Y231"/>
<protein>
    <submittedName>
        <fullName evidence="4">Esterase-like protein</fullName>
    </submittedName>
</protein>
<evidence type="ECO:0000313" key="5">
    <source>
        <dbReference type="Proteomes" id="UP000008385"/>
    </source>
</evidence>
<dbReference type="OrthoDB" id="9771666at2"/>
<dbReference type="Proteomes" id="UP000008385">
    <property type="component" value="Chromosome"/>
</dbReference>
<dbReference type="PANTHER" id="PTHR48081">
    <property type="entry name" value="AB HYDROLASE SUPERFAMILY PROTEIN C4A8.06C"/>
    <property type="match status" value="1"/>
</dbReference>
<dbReference type="EMBL" id="CP000245">
    <property type="protein sequence ID" value="AEG94799.1"/>
    <property type="molecule type" value="Genomic_DNA"/>
</dbReference>
<dbReference type="GO" id="GO:0016787">
    <property type="term" value="F:hydrolase activity"/>
    <property type="evidence" value="ECO:0007669"/>
    <property type="project" value="UniProtKB-KW"/>
</dbReference>
<keyword evidence="1" id="KW-0378">Hydrolase</keyword>
<dbReference type="RefSeq" id="WP_013903027.1">
    <property type="nucleotide sequence ID" value="NC_015677.1"/>
</dbReference>
<evidence type="ECO:0000313" key="4">
    <source>
        <dbReference type="EMBL" id="AEG94799.1"/>
    </source>
</evidence>
<keyword evidence="5" id="KW-1185">Reference proteome</keyword>
<gene>
    <name evidence="4" type="ordered locus">Rta_36830</name>
</gene>
<dbReference type="STRING" id="365046.Rta_36830"/>
<name>F5Y231_RAMTT</name>
<dbReference type="InterPro" id="IPR050300">
    <property type="entry name" value="GDXG_lipolytic_enzyme"/>
</dbReference>
<dbReference type="SUPFAM" id="SSF53474">
    <property type="entry name" value="alpha/beta-Hydrolases"/>
    <property type="match status" value="1"/>
</dbReference>
<dbReference type="PANTHER" id="PTHR48081:SF9">
    <property type="entry name" value="CARBOXYLESTERASE"/>
    <property type="match status" value="1"/>
</dbReference>
<dbReference type="Pfam" id="PF20434">
    <property type="entry name" value="BD-FAE"/>
    <property type="match status" value="1"/>
</dbReference>
<dbReference type="Gene3D" id="3.40.50.1820">
    <property type="entry name" value="alpha/beta hydrolase"/>
    <property type="match status" value="1"/>
</dbReference>